<dbReference type="InterPro" id="IPR016181">
    <property type="entry name" value="Acyl_CoA_acyltransferase"/>
</dbReference>
<dbReference type="Pfam" id="PF00583">
    <property type="entry name" value="Acetyltransf_1"/>
    <property type="match status" value="1"/>
</dbReference>
<dbReference type="SUPFAM" id="SSF55729">
    <property type="entry name" value="Acyl-CoA N-acyltransferases (Nat)"/>
    <property type="match status" value="1"/>
</dbReference>
<sequence length="199" mass="21865">MHVRLATEADVPAVAETVALAFAADPVWAPVLRRADGSTDHLIPFWTPFVEGALLHDTVWIADDGASAAVWIPPGGDEMTDEQFARVQAIVDEVLSPEQRSAFDVLMQRFEEHHPHDAPHWYLSLLATHPSRRGEGLAQQMLAGNVRDFAQSGLAAYLESTNPVNDRRYERAGFRAVGGFTSPLDDAAPITTMWRPVDA</sequence>
<dbReference type="RefSeq" id="WP_157416547.1">
    <property type="nucleotide sequence ID" value="NZ_BAAAMK010000005.1"/>
</dbReference>
<dbReference type="Gene3D" id="3.40.630.30">
    <property type="match status" value="1"/>
</dbReference>
<gene>
    <name evidence="2" type="ORF">GCM10009717_28360</name>
</gene>
<comment type="caution">
    <text evidence="2">The sequence shown here is derived from an EMBL/GenBank/DDBJ whole genome shotgun (WGS) entry which is preliminary data.</text>
</comment>
<accession>A0ABP5CBF1</accession>
<dbReference type="InterPro" id="IPR052523">
    <property type="entry name" value="Trichothecene_AcTrans"/>
</dbReference>
<evidence type="ECO:0000313" key="2">
    <source>
        <dbReference type="EMBL" id="GAA1959991.1"/>
    </source>
</evidence>
<name>A0ABP5CBF1_9MICO</name>
<reference evidence="3" key="1">
    <citation type="journal article" date="2019" name="Int. J. Syst. Evol. Microbiol.">
        <title>The Global Catalogue of Microorganisms (GCM) 10K type strain sequencing project: providing services to taxonomists for standard genome sequencing and annotation.</title>
        <authorList>
            <consortium name="The Broad Institute Genomics Platform"/>
            <consortium name="The Broad Institute Genome Sequencing Center for Infectious Disease"/>
            <person name="Wu L."/>
            <person name="Ma J."/>
        </authorList>
    </citation>
    <scope>NUCLEOTIDE SEQUENCE [LARGE SCALE GENOMIC DNA]</scope>
    <source>
        <strain evidence="3">JCM 13584</strain>
    </source>
</reference>
<keyword evidence="3" id="KW-1185">Reference proteome</keyword>
<dbReference type="CDD" id="cd04301">
    <property type="entry name" value="NAT_SF"/>
    <property type="match status" value="1"/>
</dbReference>
<evidence type="ECO:0000259" key="1">
    <source>
        <dbReference type="Pfam" id="PF00583"/>
    </source>
</evidence>
<dbReference type="PANTHER" id="PTHR42791:SF1">
    <property type="entry name" value="N-ACETYLTRANSFERASE DOMAIN-CONTAINING PROTEIN"/>
    <property type="match status" value="1"/>
</dbReference>
<organism evidence="2 3">
    <name type="scientific">Agromyces allii</name>
    <dbReference type="NCBI Taxonomy" id="393607"/>
    <lineage>
        <taxon>Bacteria</taxon>
        <taxon>Bacillati</taxon>
        <taxon>Actinomycetota</taxon>
        <taxon>Actinomycetes</taxon>
        <taxon>Micrococcales</taxon>
        <taxon>Microbacteriaceae</taxon>
        <taxon>Agromyces</taxon>
    </lineage>
</organism>
<protein>
    <submittedName>
        <fullName evidence="2">GNAT family N-acetyltransferase</fullName>
    </submittedName>
</protein>
<dbReference type="InterPro" id="IPR000182">
    <property type="entry name" value="GNAT_dom"/>
</dbReference>
<dbReference type="PANTHER" id="PTHR42791">
    <property type="entry name" value="GNAT FAMILY ACETYLTRANSFERASE"/>
    <property type="match status" value="1"/>
</dbReference>
<dbReference type="EMBL" id="BAAAMK010000005">
    <property type="protein sequence ID" value="GAA1959991.1"/>
    <property type="molecule type" value="Genomic_DNA"/>
</dbReference>
<dbReference type="Proteomes" id="UP001499954">
    <property type="component" value="Unassembled WGS sequence"/>
</dbReference>
<feature type="domain" description="N-acetyltransferase" evidence="1">
    <location>
        <begin position="116"/>
        <end position="174"/>
    </location>
</feature>
<evidence type="ECO:0000313" key="3">
    <source>
        <dbReference type="Proteomes" id="UP001499954"/>
    </source>
</evidence>
<proteinExistence type="predicted"/>